<comment type="subcellular location">
    <subcellularLocation>
        <location evidence="1">Membrane</location>
        <topology evidence="1">Multi-pass membrane protein</topology>
    </subcellularLocation>
</comment>
<dbReference type="AlphaFoldDB" id="A0A022KY31"/>
<keyword evidence="3 8" id="KW-0812">Transmembrane</keyword>
<keyword evidence="10" id="KW-1185">Reference proteome</keyword>
<evidence type="ECO:0000256" key="5">
    <source>
        <dbReference type="ARBA" id="ARBA00022989"/>
    </source>
</evidence>
<dbReference type="HOGENOM" id="CLU_157812_0_0_11"/>
<evidence type="ECO:0000256" key="4">
    <source>
        <dbReference type="ARBA" id="ARBA00022746"/>
    </source>
</evidence>
<keyword evidence="7" id="KW-0413">Isomerase</keyword>
<comment type="caution">
    <text evidence="9">The sequence shown here is derived from an EMBL/GenBank/DDBJ whole genome shotgun (WGS) entry which is preliminary data.</text>
</comment>
<dbReference type="GO" id="GO:0016020">
    <property type="term" value="C:membrane"/>
    <property type="evidence" value="ECO:0007669"/>
    <property type="project" value="UniProtKB-SubCell"/>
</dbReference>
<evidence type="ECO:0000256" key="1">
    <source>
        <dbReference type="ARBA" id="ARBA00004141"/>
    </source>
</evidence>
<evidence type="ECO:0000313" key="9">
    <source>
        <dbReference type="EMBL" id="EYT49645.1"/>
    </source>
</evidence>
<dbReference type="GO" id="GO:0045436">
    <property type="term" value="F:lycopene beta cyclase activity"/>
    <property type="evidence" value="ECO:0007669"/>
    <property type="project" value="UniProtKB-ARBA"/>
</dbReference>
<sequence length="112" mass="12488">MTSWAYLAAILASSVCMLLLDHRFRLYLFRDTRRALIVQGVGVGLLLLWDLICISLGVFARGEGPYLSGYEIVPHLTIEEPFFLWFLCHLTMVVATGAGRLLDARSGRSDVA</sequence>
<keyword evidence="4" id="KW-0125">Carotenoid biosynthesis</keyword>
<feature type="transmembrane region" description="Helical" evidence="8">
    <location>
        <begin position="36"/>
        <end position="62"/>
    </location>
</feature>
<name>A0A022KY31_9MICO</name>
<gene>
    <name evidence="9" type="ORF">D641_0107395</name>
</gene>
<keyword evidence="5 8" id="KW-1133">Transmembrane helix</keyword>
<evidence type="ECO:0000256" key="8">
    <source>
        <dbReference type="SAM" id="Phobius"/>
    </source>
</evidence>
<proteinExistence type="predicted"/>
<organism evidence="9 10">
    <name type="scientific">Brachybacterium muris UCD-AY4</name>
    <dbReference type="NCBI Taxonomy" id="1249481"/>
    <lineage>
        <taxon>Bacteria</taxon>
        <taxon>Bacillati</taxon>
        <taxon>Actinomycetota</taxon>
        <taxon>Actinomycetes</taxon>
        <taxon>Micrococcales</taxon>
        <taxon>Dermabacteraceae</taxon>
        <taxon>Brachybacterium</taxon>
    </lineage>
</organism>
<dbReference type="RefSeq" id="WP_042343843.1">
    <property type="nucleotide sequence ID" value="NZ_KB403093.1"/>
</dbReference>
<dbReference type="Proteomes" id="UP000019754">
    <property type="component" value="Unassembled WGS sequence"/>
</dbReference>
<comment type="pathway">
    <text evidence="2">Carotenoid biosynthesis.</text>
</comment>
<evidence type="ECO:0000256" key="3">
    <source>
        <dbReference type="ARBA" id="ARBA00022692"/>
    </source>
</evidence>
<evidence type="ECO:0000256" key="7">
    <source>
        <dbReference type="ARBA" id="ARBA00023235"/>
    </source>
</evidence>
<evidence type="ECO:0000313" key="10">
    <source>
        <dbReference type="Proteomes" id="UP000019754"/>
    </source>
</evidence>
<dbReference type="NCBIfam" id="TIGR03462">
    <property type="entry name" value="CarR_dom_SF"/>
    <property type="match status" value="1"/>
</dbReference>
<accession>A0A022KY31</accession>
<dbReference type="STRING" id="1249481.D641_0107395"/>
<reference evidence="9 10" key="1">
    <citation type="journal article" date="2013" name="Genome Announc.">
        <title>Draft genome sequence of an Actinobacterium, Brachybacterium muris strain UCD-AY4.</title>
        <authorList>
            <person name="Lo J.R."/>
            <person name="Lang J.M."/>
            <person name="Darling A.E."/>
            <person name="Eisen J.A."/>
            <person name="Coil D.A."/>
        </authorList>
    </citation>
    <scope>NUCLEOTIDE SEQUENCE [LARGE SCALE GENOMIC DNA]</scope>
    <source>
        <strain evidence="9 10">UCD-AY4</strain>
    </source>
</reference>
<feature type="transmembrane region" description="Helical" evidence="8">
    <location>
        <begin position="6"/>
        <end position="24"/>
    </location>
</feature>
<dbReference type="GO" id="GO:0016117">
    <property type="term" value="P:carotenoid biosynthetic process"/>
    <property type="evidence" value="ECO:0007669"/>
    <property type="project" value="UniProtKB-KW"/>
</dbReference>
<protein>
    <submittedName>
        <fullName evidence="9">C50 carotenoid epsilon cyclase</fullName>
    </submittedName>
</protein>
<evidence type="ECO:0000256" key="6">
    <source>
        <dbReference type="ARBA" id="ARBA00023136"/>
    </source>
</evidence>
<feature type="transmembrane region" description="Helical" evidence="8">
    <location>
        <begin position="82"/>
        <end position="102"/>
    </location>
</feature>
<dbReference type="EMBL" id="AORC01000008">
    <property type="protein sequence ID" value="EYT49645.1"/>
    <property type="molecule type" value="Genomic_DNA"/>
</dbReference>
<dbReference type="GO" id="GO:0016872">
    <property type="term" value="F:intramolecular lyase activity"/>
    <property type="evidence" value="ECO:0007669"/>
    <property type="project" value="InterPro"/>
</dbReference>
<dbReference type="InterPro" id="IPR017825">
    <property type="entry name" value="Lycopene_cyclase_dom"/>
</dbReference>
<evidence type="ECO:0000256" key="2">
    <source>
        <dbReference type="ARBA" id="ARBA00004829"/>
    </source>
</evidence>
<keyword evidence="6 8" id="KW-0472">Membrane</keyword>